<organism evidence="2 3">
    <name type="scientific">Nesterenkonia flava</name>
    <dbReference type="NCBI Taxonomy" id="469799"/>
    <lineage>
        <taxon>Bacteria</taxon>
        <taxon>Bacillati</taxon>
        <taxon>Actinomycetota</taxon>
        <taxon>Actinomycetes</taxon>
        <taxon>Micrococcales</taxon>
        <taxon>Micrococcaceae</taxon>
        <taxon>Nesterenkonia</taxon>
    </lineage>
</organism>
<feature type="transmembrane region" description="Helical" evidence="1">
    <location>
        <begin position="299"/>
        <end position="322"/>
    </location>
</feature>
<protein>
    <recommendedName>
        <fullName evidence="4">Glycosyltransferase family 2 protein</fullName>
    </recommendedName>
</protein>
<feature type="transmembrane region" description="Helical" evidence="1">
    <location>
        <begin position="560"/>
        <end position="578"/>
    </location>
</feature>
<feature type="transmembrane region" description="Helical" evidence="1">
    <location>
        <begin position="816"/>
        <end position="837"/>
    </location>
</feature>
<dbReference type="InterPro" id="IPR029044">
    <property type="entry name" value="Nucleotide-diphossugar_trans"/>
</dbReference>
<feature type="transmembrane region" description="Helical" evidence="1">
    <location>
        <begin position="526"/>
        <end position="548"/>
    </location>
</feature>
<gene>
    <name evidence="2" type="ORF">RH857_01345</name>
</gene>
<feature type="transmembrane region" description="Helical" evidence="1">
    <location>
        <begin position="849"/>
        <end position="872"/>
    </location>
</feature>
<feature type="transmembrane region" description="Helical" evidence="1">
    <location>
        <begin position="670"/>
        <end position="689"/>
    </location>
</feature>
<keyword evidence="3" id="KW-1185">Reference proteome</keyword>
<keyword evidence="1" id="KW-0812">Transmembrane</keyword>
<feature type="transmembrane region" description="Helical" evidence="1">
    <location>
        <begin position="789"/>
        <end position="810"/>
    </location>
</feature>
<keyword evidence="1" id="KW-1133">Transmembrane helix</keyword>
<accession>A0ABU1FQ61</accession>
<evidence type="ECO:0008006" key="4">
    <source>
        <dbReference type="Google" id="ProtNLM"/>
    </source>
</evidence>
<evidence type="ECO:0000256" key="1">
    <source>
        <dbReference type="SAM" id="Phobius"/>
    </source>
</evidence>
<sequence>MGRSLGAGTPQASEASALISTVAELHIAAVVLHDGGGLTSAARAALEAQTRAPDTIIELTAPSYSGPQDLSRSLRSGLLSNKRHAKQTATSGPSGVTTTHLWRSLERQLPEGFTPRYQWLWILPAGAVPALDALERLEDRLFTVKDEATHGAIEIVGAKQLHSVEGADDVDARLVNVGLYPGPTGEVLSLTEPKELDQGQYDGRDAVPAVSAHGMLVHAPLFGDLGGFDPSLSGDYAAAQFCRRAREVGAEIVIAPESCIFREDPPRREAIHRFGGALYLPTEQRIGQIRSRLGQARPLAVPVLWLGEWFLALLRLLALTAIKAPDAGAAQFAAAVRALLNLAALGAARKHEKIGRGAALARLLRSKRIKDERATLSAGRAAHRDLILTRERIRQQRQKDLTAETVGLERLSPGAEASRDRDEEALLTVGSSDGEFDQMPARRSEDRLGLFLMLVGLGGVSLLGFRDLLTAPALGGGAALPVSPSLAELFTNSISFIAPDTLGERAAADPFNLVLMLLSVFSVTHVSALLLWITILSLPLSAATAWWAAGSWTSKGWHRVLAGLLWALLPAFHTSIGQGRLGPVLAHILLPVAVVAVTRALAARRRTRVEADPESPRRVASIRLAAGWEHAAAAALLLVLITASAPVLLPVVVLLCLVGSVVMGRPGRILWLLPLPSLALFAPMMASSLDNSGNMIATLLAEPGVVVSTAQAGAPAPVWQQLLGFSVAFDPAAGLPAADGSAASWLPSLFADDLWAVRAALLVGGPLVLLALLGILATRGRRTPAVAGLVAVVVLVISAVVTEFAVGAAAGQLVPAYNGPLVSAAALALIAAALSGIDSIGRTWQKLGGLVSSVAVTLLVLSLAASAVFWAVPRLTPSADLSDQPLTAVNPQQTLIERGSVRGLPATAADQGTGPAQLRTLVLSAGDHGVTAELASARGRTLDKDRTAIDTVDLPRWASHAGLSQTLGLSGDPDARTLDDLSLSEQRLADLTAALLTPGAEGIPEMMAELGIGYVLLEEPASASLAEAMDTAGGMVSVGSTDRGLLWRTATPDTLPAAAPELAGAATAWARIVDAERNIVALLPSEDRRISTDLSRITDSNGDPLDVEPDQDYFLELASERAGGWHAELDGTPLRAATETSTGHQQMPWTRMFHLSGEHGVLDAQDGLRGELTVEHRSTYQYPILFGVAAFLLLVALIAVPLPRSWRILPVASTAELEGRPL</sequence>
<evidence type="ECO:0000313" key="2">
    <source>
        <dbReference type="EMBL" id="MDR5710787.1"/>
    </source>
</evidence>
<dbReference type="Proteomes" id="UP001260872">
    <property type="component" value="Unassembled WGS sequence"/>
</dbReference>
<dbReference type="RefSeq" id="WP_310536178.1">
    <property type="nucleotide sequence ID" value="NZ_BAAAOC010000015.1"/>
</dbReference>
<name>A0ABU1FQ61_9MICC</name>
<feature type="transmembrane region" description="Helical" evidence="1">
    <location>
        <begin position="1180"/>
        <end position="1200"/>
    </location>
</feature>
<feature type="transmembrane region" description="Helical" evidence="1">
    <location>
        <begin position="448"/>
        <end position="465"/>
    </location>
</feature>
<feature type="transmembrane region" description="Helical" evidence="1">
    <location>
        <begin position="647"/>
        <end position="663"/>
    </location>
</feature>
<comment type="caution">
    <text evidence="2">The sequence shown here is derived from an EMBL/GenBank/DDBJ whole genome shotgun (WGS) entry which is preliminary data.</text>
</comment>
<feature type="transmembrane region" description="Helical" evidence="1">
    <location>
        <begin position="622"/>
        <end position="641"/>
    </location>
</feature>
<dbReference type="SUPFAM" id="SSF53448">
    <property type="entry name" value="Nucleotide-diphospho-sugar transferases"/>
    <property type="match status" value="1"/>
</dbReference>
<keyword evidence="1" id="KW-0472">Membrane</keyword>
<proteinExistence type="predicted"/>
<feature type="transmembrane region" description="Helical" evidence="1">
    <location>
        <begin position="755"/>
        <end position="777"/>
    </location>
</feature>
<dbReference type="EMBL" id="JAVKGT010000002">
    <property type="protein sequence ID" value="MDR5710787.1"/>
    <property type="molecule type" value="Genomic_DNA"/>
</dbReference>
<evidence type="ECO:0000313" key="3">
    <source>
        <dbReference type="Proteomes" id="UP001260872"/>
    </source>
</evidence>
<reference evidence="3" key="1">
    <citation type="submission" date="2023-07" db="EMBL/GenBank/DDBJ databases">
        <title>Description of three actinobacteria isolated from air of manufacturing shop in a pharmaceutical factory.</title>
        <authorList>
            <person name="Zhang D.-F."/>
        </authorList>
    </citation>
    <scope>NUCLEOTIDE SEQUENCE [LARGE SCALE GENOMIC DNA]</scope>
    <source>
        <strain evidence="3">CCTCC AB 207010</strain>
    </source>
</reference>
<feature type="transmembrane region" description="Helical" evidence="1">
    <location>
        <begin position="584"/>
        <end position="602"/>
    </location>
</feature>